<dbReference type="RefSeq" id="WP_048598017.1">
    <property type="nucleotide sequence ID" value="NZ_CBFHGK010000001.1"/>
</dbReference>
<keyword evidence="10" id="KW-1185">Reference proteome</keyword>
<dbReference type="CDD" id="cd20625">
    <property type="entry name" value="CYP164-like"/>
    <property type="match status" value="1"/>
</dbReference>
<evidence type="ECO:0000256" key="8">
    <source>
        <dbReference type="RuleBase" id="RU000461"/>
    </source>
</evidence>
<dbReference type="GO" id="GO:0004497">
    <property type="term" value="F:monooxygenase activity"/>
    <property type="evidence" value="ECO:0007669"/>
    <property type="project" value="UniProtKB-KW"/>
</dbReference>
<dbReference type="Proteomes" id="UP000048949">
    <property type="component" value="Unassembled WGS sequence"/>
</dbReference>
<evidence type="ECO:0000256" key="2">
    <source>
        <dbReference type="ARBA" id="ARBA00022617"/>
    </source>
</evidence>
<dbReference type="GO" id="GO:0005506">
    <property type="term" value="F:iron ion binding"/>
    <property type="evidence" value="ECO:0007669"/>
    <property type="project" value="InterPro"/>
</dbReference>
<dbReference type="PROSITE" id="PS00086">
    <property type="entry name" value="CYTOCHROME_P450"/>
    <property type="match status" value="1"/>
</dbReference>
<dbReference type="InterPro" id="IPR002397">
    <property type="entry name" value="Cyt_P450_B"/>
</dbReference>
<dbReference type="SUPFAM" id="SSF48264">
    <property type="entry name" value="Cytochrome P450"/>
    <property type="match status" value="1"/>
</dbReference>
<dbReference type="EMBL" id="CVQV01000003">
    <property type="protein sequence ID" value="CRK74666.1"/>
    <property type="molecule type" value="Genomic_DNA"/>
</dbReference>
<comment type="function">
    <text evidence="7">Cytochromes P450 are a group of heme-thiolate monooxygenases. They oxidize a variety of structurally unrelated compounds, including steroids, fatty acids, and xenobiotics.</text>
</comment>
<dbReference type="PRINTS" id="PR00359">
    <property type="entry name" value="BP450"/>
</dbReference>
<dbReference type="OrthoDB" id="9801155at2"/>
<dbReference type="Pfam" id="PF00067">
    <property type="entry name" value="p450"/>
    <property type="match status" value="2"/>
</dbReference>
<comment type="similarity">
    <text evidence="1 8">Belongs to the cytochrome P450 family.</text>
</comment>
<dbReference type="GO" id="GO:0020037">
    <property type="term" value="F:heme binding"/>
    <property type="evidence" value="ECO:0007669"/>
    <property type="project" value="InterPro"/>
</dbReference>
<evidence type="ECO:0000256" key="7">
    <source>
        <dbReference type="ARBA" id="ARBA00043906"/>
    </source>
</evidence>
<name>A0A0U1NIV5_9RHOB</name>
<evidence type="ECO:0000313" key="9">
    <source>
        <dbReference type="EMBL" id="CRK74666.1"/>
    </source>
</evidence>
<proteinExistence type="inferred from homology"/>
<dbReference type="InterPro" id="IPR036396">
    <property type="entry name" value="Cyt_P450_sf"/>
</dbReference>
<evidence type="ECO:0000256" key="3">
    <source>
        <dbReference type="ARBA" id="ARBA00022723"/>
    </source>
</evidence>
<dbReference type="FunFam" id="1.10.630.10:FF:000018">
    <property type="entry name" value="Cytochrome P450 monooxygenase"/>
    <property type="match status" value="1"/>
</dbReference>
<keyword evidence="5 8" id="KW-0408">Iron</keyword>
<dbReference type="STRING" id="282199.GCA_001049735_00701"/>
<dbReference type="PANTHER" id="PTHR46696:SF1">
    <property type="entry name" value="CYTOCHROME P450 YJIB-RELATED"/>
    <property type="match status" value="1"/>
</dbReference>
<keyword evidence="4 8" id="KW-0560">Oxidoreductase</keyword>
<keyword evidence="6 8" id="KW-0503">Monooxygenase</keyword>
<dbReference type="PANTHER" id="PTHR46696">
    <property type="entry name" value="P450, PUTATIVE (EUROFUNG)-RELATED"/>
    <property type="match status" value="1"/>
</dbReference>
<evidence type="ECO:0000313" key="10">
    <source>
        <dbReference type="Proteomes" id="UP000048949"/>
    </source>
</evidence>
<evidence type="ECO:0000256" key="5">
    <source>
        <dbReference type="ARBA" id="ARBA00023004"/>
    </source>
</evidence>
<gene>
    <name evidence="9" type="ORF">NIG5292_00701</name>
</gene>
<dbReference type="Gene3D" id="1.10.630.10">
    <property type="entry name" value="Cytochrome P450"/>
    <property type="match status" value="1"/>
</dbReference>
<reference evidence="9 10" key="1">
    <citation type="submission" date="2015-04" db="EMBL/GenBank/DDBJ databases">
        <authorList>
            <person name="Syromyatnikov M.Y."/>
            <person name="Popov V.N."/>
        </authorList>
    </citation>
    <scope>NUCLEOTIDE SEQUENCE [LARGE SCALE GENOMIC DNA]</scope>
    <source>
        <strain evidence="9 10">CECT 5292</strain>
    </source>
</reference>
<dbReference type="EC" id="1.14.-.-" evidence="9"/>
<evidence type="ECO:0000256" key="1">
    <source>
        <dbReference type="ARBA" id="ARBA00010617"/>
    </source>
</evidence>
<organism evidence="9 10">
    <name type="scientific">Nereida ignava</name>
    <dbReference type="NCBI Taxonomy" id="282199"/>
    <lineage>
        <taxon>Bacteria</taxon>
        <taxon>Pseudomonadati</taxon>
        <taxon>Pseudomonadota</taxon>
        <taxon>Alphaproteobacteria</taxon>
        <taxon>Rhodobacterales</taxon>
        <taxon>Roseobacteraceae</taxon>
        <taxon>Nereida</taxon>
    </lineage>
</organism>
<dbReference type="GO" id="GO:0016705">
    <property type="term" value="F:oxidoreductase activity, acting on paired donors, with incorporation or reduction of molecular oxygen"/>
    <property type="evidence" value="ECO:0007669"/>
    <property type="project" value="InterPro"/>
</dbReference>
<dbReference type="InterPro" id="IPR001128">
    <property type="entry name" value="Cyt_P450"/>
</dbReference>
<keyword evidence="2 8" id="KW-0349">Heme</keyword>
<dbReference type="InterPro" id="IPR017972">
    <property type="entry name" value="Cyt_P450_CS"/>
</dbReference>
<protein>
    <submittedName>
        <fullName evidence="9">Cytochrome P450 107B1</fullName>
        <ecNumber evidence="9">1.14.-.-</ecNumber>
    </submittedName>
</protein>
<sequence length="389" mass="43610">MKRISQSLTDPALNAAPYPFYDRLRQMGELVFWEEFDMPVASSHAAVSALLRDKKFGREGPRFDVPDYLEAFYAVEAHSMLELEPPRHTRLRKLVLHGFTSRRIKTLAPMIEQLATQKIDAFPQGNFDILEHFATPIPVLVIARLLGVPDSMADQLLRWSHAMVAMYVAGRTREIEEQAAQAATEFTEFMRSYINERRTTPADDLISELIAAEEDGDKLSTDEMITTCILLLNAGHEATVHSLGNGIKACLETGHVPNESTPIGPLVEEILRFDPPLHMFQRWAKCDVEVFGHDFKKGDAVGLLLGAANHDPNVYKDPHVFEPNRSGKVHTSFGGGIHFCVGAPLARLEMEIALGTLFQRCPKLRIAERPEYKPAYHFHGLSKLIVCAD</sequence>
<evidence type="ECO:0000256" key="6">
    <source>
        <dbReference type="ARBA" id="ARBA00023033"/>
    </source>
</evidence>
<dbReference type="AlphaFoldDB" id="A0A0U1NIV5"/>
<evidence type="ECO:0000256" key="4">
    <source>
        <dbReference type="ARBA" id="ARBA00023002"/>
    </source>
</evidence>
<accession>A0A0U1NIV5</accession>
<keyword evidence="3 8" id="KW-0479">Metal-binding</keyword>